<dbReference type="InterPro" id="IPR013083">
    <property type="entry name" value="Znf_RING/FYVE/PHD"/>
</dbReference>
<evidence type="ECO:0000256" key="10">
    <source>
        <dbReference type="ARBA" id="ARBA00023242"/>
    </source>
</evidence>
<evidence type="ECO:0000256" key="12">
    <source>
        <dbReference type="SAM" id="MobiDB-lite"/>
    </source>
</evidence>
<accession>A0A1E4T123</accession>
<evidence type="ECO:0000256" key="4">
    <source>
        <dbReference type="ARBA" id="ARBA00009273"/>
    </source>
</evidence>
<dbReference type="SUPFAM" id="SSF57850">
    <property type="entry name" value="RING/U-box"/>
    <property type="match status" value="1"/>
</dbReference>
<dbReference type="PANTHER" id="PTHR11210">
    <property type="entry name" value="RING BOX"/>
    <property type="match status" value="1"/>
</dbReference>
<dbReference type="AlphaFoldDB" id="A0A1E4T123"/>
<dbReference type="FunFam" id="3.30.40.10:FF:000273">
    <property type="entry name" value="E3 ubiquitin-protein ligase RBX1"/>
    <property type="match status" value="1"/>
</dbReference>
<dbReference type="UniPathway" id="UPA00143"/>
<evidence type="ECO:0000313" key="14">
    <source>
        <dbReference type="EMBL" id="ODV85466.1"/>
    </source>
</evidence>
<evidence type="ECO:0000313" key="15">
    <source>
        <dbReference type="Proteomes" id="UP000094801"/>
    </source>
</evidence>
<organism evidence="14 15">
    <name type="scientific">[Candida] arabinofermentans NRRL YB-2248</name>
    <dbReference type="NCBI Taxonomy" id="983967"/>
    <lineage>
        <taxon>Eukaryota</taxon>
        <taxon>Fungi</taxon>
        <taxon>Dikarya</taxon>
        <taxon>Ascomycota</taxon>
        <taxon>Saccharomycotina</taxon>
        <taxon>Pichiomycetes</taxon>
        <taxon>Pichiales</taxon>
        <taxon>Pichiaceae</taxon>
        <taxon>Ogataea</taxon>
        <taxon>Ogataea/Candida clade</taxon>
    </lineage>
</organism>
<gene>
    <name evidence="14" type="ORF">CANARDRAFT_28264</name>
</gene>
<evidence type="ECO:0000256" key="2">
    <source>
        <dbReference type="ARBA" id="ARBA00004496"/>
    </source>
</evidence>
<evidence type="ECO:0000256" key="7">
    <source>
        <dbReference type="ARBA" id="ARBA00022771"/>
    </source>
</evidence>
<comment type="subcellular location">
    <subcellularLocation>
        <location evidence="2">Cytoplasm</location>
    </subcellularLocation>
    <subcellularLocation>
        <location evidence="1">Nucleus</location>
    </subcellularLocation>
</comment>
<keyword evidence="5" id="KW-0963">Cytoplasm</keyword>
<dbReference type="InterPro" id="IPR051031">
    <property type="entry name" value="RING-box_E3_Ubiquitin_Ligase"/>
</dbReference>
<evidence type="ECO:0000256" key="9">
    <source>
        <dbReference type="ARBA" id="ARBA00022833"/>
    </source>
</evidence>
<comment type="similarity">
    <text evidence="4">Belongs to the RING-box family.</text>
</comment>
<dbReference type="GO" id="GO:0005634">
    <property type="term" value="C:nucleus"/>
    <property type="evidence" value="ECO:0007669"/>
    <property type="project" value="UniProtKB-SubCell"/>
</dbReference>
<keyword evidence="9" id="KW-0862">Zinc</keyword>
<evidence type="ECO:0000256" key="8">
    <source>
        <dbReference type="ARBA" id="ARBA00022786"/>
    </source>
</evidence>
<evidence type="ECO:0000259" key="13">
    <source>
        <dbReference type="PROSITE" id="PS50089"/>
    </source>
</evidence>
<evidence type="ECO:0000256" key="5">
    <source>
        <dbReference type="ARBA" id="ARBA00022490"/>
    </source>
</evidence>
<feature type="domain" description="RING-type" evidence="13">
    <location>
        <begin position="51"/>
        <end position="110"/>
    </location>
</feature>
<proteinExistence type="inferred from homology"/>
<keyword evidence="10" id="KW-0539">Nucleus</keyword>
<dbReference type="GO" id="GO:0031463">
    <property type="term" value="C:Cul3-RING ubiquitin ligase complex"/>
    <property type="evidence" value="ECO:0007669"/>
    <property type="project" value="UniProtKB-ARBA"/>
</dbReference>
<evidence type="ECO:0000256" key="11">
    <source>
        <dbReference type="PROSITE-ProRule" id="PRU00175"/>
    </source>
</evidence>
<reference evidence="15" key="1">
    <citation type="submission" date="2016-04" db="EMBL/GenBank/DDBJ databases">
        <title>Comparative genomics of biotechnologically important yeasts.</title>
        <authorList>
            <consortium name="DOE Joint Genome Institute"/>
            <person name="Riley R."/>
            <person name="Haridas S."/>
            <person name="Wolfe K.H."/>
            <person name="Lopes M.R."/>
            <person name="Hittinger C.T."/>
            <person name="Goker M."/>
            <person name="Salamov A."/>
            <person name="Wisecaver J."/>
            <person name="Long T.M."/>
            <person name="Aerts A.L."/>
            <person name="Barry K."/>
            <person name="Choi C."/>
            <person name="Clum A."/>
            <person name="Coughlan A.Y."/>
            <person name="Deshpande S."/>
            <person name="Douglass A.P."/>
            <person name="Hanson S.J."/>
            <person name="Klenk H.-P."/>
            <person name="Labutti K."/>
            <person name="Lapidus A."/>
            <person name="Lindquist E."/>
            <person name="Lipzen A."/>
            <person name="Meier-Kolthoff J.P."/>
            <person name="Ohm R.A."/>
            <person name="Otillar R.P."/>
            <person name="Pangilinan J."/>
            <person name="Peng Y."/>
            <person name="Rokas A."/>
            <person name="Rosa C.A."/>
            <person name="Scheuner C."/>
            <person name="Sibirny A.A."/>
            <person name="Slot J.C."/>
            <person name="Stielow J.B."/>
            <person name="Sun H."/>
            <person name="Kurtzman C.P."/>
            <person name="Blackwell M."/>
            <person name="Grigoriev I.V."/>
            <person name="Jeffries T.W."/>
        </authorList>
    </citation>
    <scope>NUCLEOTIDE SEQUENCE [LARGE SCALE GENOMIC DNA]</scope>
    <source>
        <strain evidence="15">NRRL YB-2248</strain>
    </source>
</reference>
<dbReference type="Pfam" id="PF12678">
    <property type="entry name" value="zf-rbx1"/>
    <property type="match status" value="1"/>
</dbReference>
<name>A0A1E4T123_9ASCO</name>
<dbReference type="GO" id="GO:0008270">
    <property type="term" value="F:zinc ion binding"/>
    <property type="evidence" value="ECO:0007669"/>
    <property type="project" value="UniProtKB-KW"/>
</dbReference>
<keyword evidence="8" id="KW-0833">Ubl conjugation pathway</keyword>
<comment type="pathway">
    <text evidence="3">Protein modification; protein ubiquitination.</text>
</comment>
<feature type="region of interest" description="Disordered" evidence="12">
    <location>
        <begin position="1"/>
        <end position="29"/>
    </location>
</feature>
<dbReference type="STRING" id="983967.A0A1E4T123"/>
<dbReference type="InterPro" id="IPR024766">
    <property type="entry name" value="Znf_RING_H2"/>
</dbReference>
<protein>
    <recommendedName>
        <fullName evidence="13">RING-type domain-containing protein</fullName>
    </recommendedName>
</protein>
<sequence length="121" mass="13823">MSAEQVPPEDPMDIDVPADKPAAPKPKKKRFEVKKWTAVAFWSWDRDNETCAICRNHLMEPCIECHSSGGNDRNGQKIECARAVGVCNHSFHLHCIDQWITKRNTCPLDSSDWTMKEVLKN</sequence>
<evidence type="ECO:0000256" key="6">
    <source>
        <dbReference type="ARBA" id="ARBA00022723"/>
    </source>
</evidence>
<dbReference type="GO" id="GO:0051603">
    <property type="term" value="P:proteolysis involved in protein catabolic process"/>
    <property type="evidence" value="ECO:0007669"/>
    <property type="project" value="UniProtKB-ARBA"/>
</dbReference>
<keyword evidence="6" id="KW-0479">Metal-binding</keyword>
<dbReference type="GO" id="GO:0005737">
    <property type="term" value="C:cytoplasm"/>
    <property type="evidence" value="ECO:0007669"/>
    <property type="project" value="UniProtKB-SubCell"/>
</dbReference>
<dbReference type="Proteomes" id="UP000094801">
    <property type="component" value="Unassembled WGS sequence"/>
</dbReference>
<evidence type="ECO:0000256" key="3">
    <source>
        <dbReference type="ARBA" id="ARBA00004906"/>
    </source>
</evidence>
<dbReference type="OrthoDB" id="8962942at2759"/>
<dbReference type="InterPro" id="IPR001841">
    <property type="entry name" value="Znf_RING"/>
</dbReference>
<evidence type="ECO:0000256" key="1">
    <source>
        <dbReference type="ARBA" id="ARBA00004123"/>
    </source>
</evidence>
<dbReference type="PROSITE" id="PS50089">
    <property type="entry name" value="ZF_RING_2"/>
    <property type="match status" value="1"/>
</dbReference>
<dbReference type="Gene3D" id="3.30.40.10">
    <property type="entry name" value="Zinc/RING finger domain, C3HC4 (zinc finger)"/>
    <property type="match status" value="1"/>
</dbReference>
<dbReference type="EMBL" id="KV453852">
    <property type="protein sequence ID" value="ODV85466.1"/>
    <property type="molecule type" value="Genomic_DNA"/>
</dbReference>
<dbReference type="GO" id="GO:0016567">
    <property type="term" value="P:protein ubiquitination"/>
    <property type="evidence" value="ECO:0007669"/>
    <property type="project" value="UniProtKB-UniPathway"/>
</dbReference>
<keyword evidence="15" id="KW-1185">Reference proteome</keyword>
<keyword evidence="7 11" id="KW-0863">Zinc-finger</keyword>